<keyword evidence="3" id="KW-1185">Reference proteome</keyword>
<gene>
    <name evidence="2" type="ORF">C5L31_000954</name>
</gene>
<feature type="transmembrane region" description="Helical" evidence="1">
    <location>
        <begin position="56"/>
        <end position="74"/>
    </location>
</feature>
<evidence type="ECO:0008006" key="4">
    <source>
        <dbReference type="Google" id="ProtNLM"/>
    </source>
</evidence>
<proteinExistence type="predicted"/>
<keyword evidence="1" id="KW-0472">Membrane</keyword>
<reference evidence="2 3" key="1">
    <citation type="journal article" date="2019" name="Appl. Microbiol. Biotechnol.">
        <title>Uncovering carbohydrate metabolism through a genotype-phenotype association study of 56 lactic acid bacteria genomes.</title>
        <authorList>
            <person name="Buron-Moles G."/>
            <person name="Chailyan A."/>
            <person name="Dolejs I."/>
            <person name="Forster J."/>
            <person name="Miks M.H."/>
        </authorList>
    </citation>
    <scope>NUCLEOTIDE SEQUENCE [LARGE SCALE GENOMIC DNA]</scope>
    <source>
        <strain evidence="2 3">ATCC 49373</strain>
    </source>
</reference>
<sequence length="186" mass="20750">MKVSKQSLFDSISIGLFTLIYSIVMSGFSLWMGASAFVAVAYFFGVGFPKDQVWNIIASFATGIVWGLIAYSLLQLPGMDQTWPTAIILGIMTFLAIILQGSIMKFTIVPAWFVSWGTFMLIVSNVKFDSMPLFMVQLFATMLLGVFLIGYGSDALNKVLYRFFPEDKKISEVKLDEIDELGDIED</sequence>
<dbReference type="AlphaFoldDB" id="A0A4R5NGU7"/>
<accession>A0A4R5NGU7</accession>
<dbReference type="OrthoDB" id="2319335at2"/>
<comment type="caution">
    <text evidence="2">The sequence shown here is derived from an EMBL/GenBank/DDBJ whole genome shotgun (WGS) entry which is preliminary data.</text>
</comment>
<evidence type="ECO:0000313" key="2">
    <source>
        <dbReference type="EMBL" id="TDG73707.1"/>
    </source>
</evidence>
<organism evidence="2 3">
    <name type="scientific">Secundilactobacillus malefermentans</name>
    <dbReference type="NCBI Taxonomy" id="176292"/>
    <lineage>
        <taxon>Bacteria</taxon>
        <taxon>Bacillati</taxon>
        <taxon>Bacillota</taxon>
        <taxon>Bacilli</taxon>
        <taxon>Lactobacillales</taxon>
        <taxon>Lactobacillaceae</taxon>
        <taxon>Secundilactobacillus</taxon>
    </lineage>
</organism>
<feature type="transmembrane region" description="Helical" evidence="1">
    <location>
        <begin position="86"/>
        <end position="113"/>
    </location>
</feature>
<dbReference type="Proteomes" id="UP000294854">
    <property type="component" value="Unassembled WGS sequence"/>
</dbReference>
<evidence type="ECO:0000313" key="3">
    <source>
        <dbReference type="Proteomes" id="UP000294854"/>
    </source>
</evidence>
<dbReference type="RefSeq" id="WP_010619155.1">
    <property type="nucleotide sequence ID" value="NZ_CP042371.1"/>
</dbReference>
<evidence type="ECO:0000256" key="1">
    <source>
        <dbReference type="SAM" id="Phobius"/>
    </source>
</evidence>
<dbReference type="EMBL" id="PUFO01000084">
    <property type="protein sequence ID" value="TDG73707.1"/>
    <property type="molecule type" value="Genomic_DNA"/>
</dbReference>
<dbReference type="Pfam" id="PF06496">
    <property type="entry name" value="DUF1097"/>
    <property type="match status" value="1"/>
</dbReference>
<protein>
    <recommendedName>
        <fullName evidence="4">DUF1097 domain-containing protein</fullName>
    </recommendedName>
</protein>
<feature type="transmembrane region" description="Helical" evidence="1">
    <location>
        <begin position="133"/>
        <end position="152"/>
    </location>
</feature>
<name>A0A4R5NGU7_9LACO</name>
<dbReference type="InterPro" id="IPR009476">
    <property type="entry name" value="DUF1097"/>
</dbReference>
<keyword evidence="1" id="KW-1133">Transmembrane helix</keyword>
<keyword evidence="1" id="KW-0812">Transmembrane</keyword>
<feature type="transmembrane region" description="Helical" evidence="1">
    <location>
        <begin position="12"/>
        <end position="44"/>
    </location>
</feature>